<keyword evidence="4 6" id="KW-0378">Hydrolase</keyword>
<dbReference type="InterPro" id="IPR018114">
    <property type="entry name" value="TRYPSIN_HIS"/>
</dbReference>
<evidence type="ECO:0000313" key="9">
    <source>
        <dbReference type="EMBL" id="QRG82066.1"/>
    </source>
</evidence>
<reference evidence="9 10" key="1">
    <citation type="submission" date="2021-01" db="EMBL/GenBank/DDBJ databases">
        <title>Characterization of a novel blaVMB-2- harboring plasmid in Vibrio diabolicus.</title>
        <authorList>
            <person name="Liu M."/>
        </authorList>
    </citation>
    <scope>NUCLEOTIDE SEQUENCE [LARGE SCALE GENOMIC DNA]</scope>
    <source>
        <strain evidence="9 10">SLV18</strain>
    </source>
</reference>
<dbReference type="Gene3D" id="2.60.40.10">
    <property type="entry name" value="Immunoglobulins"/>
    <property type="match status" value="1"/>
</dbReference>
<evidence type="ECO:0000256" key="7">
    <source>
        <dbReference type="SAM" id="SignalP"/>
    </source>
</evidence>
<dbReference type="InterPro" id="IPR050127">
    <property type="entry name" value="Serine_Proteases_S1"/>
</dbReference>
<dbReference type="PROSITE" id="PS00134">
    <property type="entry name" value="TRYPSIN_HIS"/>
    <property type="match status" value="1"/>
</dbReference>
<name>A0AA92LW42_9VIBR</name>
<dbReference type="RefSeq" id="WP_203346544.1">
    <property type="nucleotide sequence ID" value="NZ_CANMIY010000012.1"/>
</dbReference>
<dbReference type="SUPFAM" id="SSF50494">
    <property type="entry name" value="Trypsin-like serine proteases"/>
    <property type="match status" value="1"/>
</dbReference>
<dbReference type="PANTHER" id="PTHR24264">
    <property type="entry name" value="TRYPSIN-RELATED"/>
    <property type="match status" value="1"/>
</dbReference>
<evidence type="ECO:0000259" key="8">
    <source>
        <dbReference type="PROSITE" id="PS50240"/>
    </source>
</evidence>
<dbReference type="PROSITE" id="PS50240">
    <property type="entry name" value="TRYPSIN_DOM"/>
    <property type="match status" value="1"/>
</dbReference>
<organism evidence="9 10">
    <name type="scientific">Vibrio diabolicus</name>
    <dbReference type="NCBI Taxonomy" id="50719"/>
    <lineage>
        <taxon>Bacteria</taxon>
        <taxon>Pseudomonadati</taxon>
        <taxon>Pseudomonadota</taxon>
        <taxon>Gammaproteobacteria</taxon>
        <taxon>Vibrionales</taxon>
        <taxon>Vibrionaceae</taxon>
        <taxon>Vibrio</taxon>
        <taxon>Vibrio diabolicus subgroup</taxon>
    </lineage>
</organism>
<dbReference type="InterPro" id="IPR001314">
    <property type="entry name" value="Peptidase_S1A"/>
</dbReference>
<dbReference type="PROSITE" id="PS00135">
    <property type="entry name" value="TRYPSIN_SER"/>
    <property type="match status" value="1"/>
</dbReference>
<sequence>MKKTLVAFLIGLTLPATTIADTLKPVQNDVSTRIIGGEPANTSDWKFIASLVRKGQPTSIGHFCGGSFLGGKYVLTAAHCVEGLNADDIDIALGLYDQNNESHAQRIAVNNIYSHTAYNSNTTNNDIALIELERNVDSATIDLATPELLDSVRVGDKLHVAGWGNTSTTDRIYPTVLQQVDLEYVDRATCQNLPGNYSNVSDDGICAGYYWGGKDSCQGDSGGPLIVDDNGINKLLGVVSWGDGCAQPNAYGVYANVAHFQHNGWIDSHRNTISFTQYRDLHFVERKAQQETFTIRNDDTTPFNFYGGIISSGITVNESTCTGTLKPSQSCQVTVGYQPSYSESVETLELFTDHPKLSKLTTTFKYRGVDKANSSVRNAVPLADVNVYTSEYAWTAENGELQSADMGTYAGVSELVLTDLPKGKLTMDLKVMSDGFDHFAILVNGQFNHITNQRLDYEELQIDLHKTSNTITFAYLKTPRSSGIYSAQAYIRNIKMSVSSDNTSESSVTKTSSSGGSFSISLLMLLAAGPFLRRKKG</sequence>
<dbReference type="FunFam" id="2.40.10.10:FF:000068">
    <property type="entry name" value="transmembrane protease serine 2"/>
    <property type="match status" value="1"/>
</dbReference>
<evidence type="ECO:0000256" key="4">
    <source>
        <dbReference type="ARBA" id="ARBA00022801"/>
    </source>
</evidence>
<dbReference type="PANTHER" id="PTHR24264:SF65">
    <property type="entry name" value="SRCR DOMAIN-CONTAINING PROTEIN"/>
    <property type="match status" value="1"/>
</dbReference>
<dbReference type="InterPro" id="IPR001254">
    <property type="entry name" value="Trypsin_dom"/>
</dbReference>
<dbReference type="Gene3D" id="2.40.10.10">
    <property type="entry name" value="Trypsin-like serine proteases"/>
    <property type="match status" value="1"/>
</dbReference>
<dbReference type="FunFam" id="2.40.10.10:FF:000002">
    <property type="entry name" value="Transmembrane protease serine"/>
    <property type="match status" value="1"/>
</dbReference>
<evidence type="ECO:0000313" key="10">
    <source>
        <dbReference type="Proteomes" id="UP000596337"/>
    </source>
</evidence>
<keyword evidence="5" id="KW-1015">Disulfide bond</keyword>
<dbReference type="InterPro" id="IPR013783">
    <property type="entry name" value="Ig-like_fold"/>
</dbReference>
<keyword evidence="3 6" id="KW-0645">Protease</keyword>
<feature type="signal peptide" evidence="7">
    <location>
        <begin position="1"/>
        <end position="20"/>
    </location>
</feature>
<dbReference type="InterPro" id="IPR033116">
    <property type="entry name" value="TRYPSIN_SER"/>
</dbReference>
<gene>
    <name evidence="9" type="ORF">JOS67_10685</name>
</gene>
<dbReference type="AlphaFoldDB" id="A0AA92LW42"/>
<dbReference type="InterPro" id="IPR043504">
    <property type="entry name" value="Peptidase_S1_PA_chymotrypsin"/>
</dbReference>
<dbReference type="CDD" id="cd00190">
    <property type="entry name" value="Tryp_SPc"/>
    <property type="match status" value="1"/>
</dbReference>
<feature type="chain" id="PRO_5041744272" evidence="7">
    <location>
        <begin position="21"/>
        <end position="537"/>
    </location>
</feature>
<dbReference type="GO" id="GO:0005615">
    <property type="term" value="C:extracellular space"/>
    <property type="evidence" value="ECO:0007669"/>
    <property type="project" value="TreeGrafter"/>
</dbReference>
<keyword evidence="6" id="KW-0720">Serine protease</keyword>
<protein>
    <submittedName>
        <fullName evidence="9">Serine protease</fullName>
    </submittedName>
</protein>
<dbReference type="InterPro" id="IPR009003">
    <property type="entry name" value="Peptidase_S1_PA"/>
</dbReference>
<accession>A0AA92LW42</accession>
<proteinExistence type="predicted"/>
<dbReference type="Proteomes" id="UP000596337">
    <property type="component" value="Chromosome 1"/>
</dbReference>
<comment type="subcellular location">
    <subcellularLocation>
        <location evidence="1">Secreted</location>
    </subcellularLocation>
</comment>
<dbReference type="GO" id="GO:0006508">
    <property type="term" value="P:proteolysis"/>
    <property type="evidence" value="ECO:0007669"/>
    <property type="project" value="UniProtKB-KW"/>
</dbReference>
<dbReference type="EMBL" id="CP069195">
    <property type="protein sequence ID" value="QRG82066.1"/>
    <property type="molecule type" value="Genomic_DNA"/>
</dbReference>
<dbReference type="Pfam" id="PF00089">
    <property type="entry name" value="Trypsin"/>
    <property type="match status" value="1"/>
</dbReference>
<evidence type="ECO:0000256" key="5">
    <source>
        <dbReference type="ARBA" id="ARBA00023157"/>
    </source>
</evidence>
<dbReference type="PRINTS" id="PR00722">
    <property type="entry name" value="CHYMOTRYPSIN"/>
</dbReference>
<evidence type="ECO:0000256" key="3">
    <source>
        <dbReference type="ARBA" id="ARBA00022670"/>
    </source>
</evidence>
<keyword evidence="7" id="KW-0732">Signal</keyword>
<evidence type="ECO:0000256" key="6">
    <source>
        <dbReference type="RuleBase" id="RU363034"/>
    </source>
</evidence>
<dbReference type="GO" id="GO:0004252">
    <property type="term" value="F:serine-type endopeptidase activity"/>
    <property type="evidence" value="ECO:0007669"/>
    <property type="project" value="InterPro"/>
</dbReference>
<evidence type="ECO:0000256" key="2">
    <source>
        <dbReference type="ARBA" id="ARBA00022525"/>
    </source>
</evidence>
<dbReference type="SMART" id="SM00020">
    <property type="entry name" value="Tryp_SPc"/>
    <property type="match status" value="1"/>
</dbReference>
<evidence type="ECO:0000256" key="1">
    <source>
        <dbReference type="ARBA" id="ARBA00004613"/>
    </source>
</evidence>
<keyword evidence="2" id="KW-0964">Secreted</keyword>
<feature type="domain" description="Peptidase S1" evidence="8">
    <location>
        <begin position="34"/>
        <end position="271"/>
    </location>
</feature>